<keyword evidence="5" id="KW-0175">Coiled coil</keyword>
<evidence type="ECO:0000256" key="5">
    <source>
        <dbReference type="SAM" id="Coils"/>
    </source>
</evidence>
<evidence type="ECO:0000313" key="7">
    <source>
        <dbReference type="Proteomes" id="UP000009168"/>
    </source>
</evidence>
<dbReference type="RefSeq" id="XP_001014394.2">
    <property type="nucleotide sequence ID" value="XM_001014394.3"/>
</dbReference>
<dbReference type="PANTHER" id="PTHR12652">
    <property type="entry name" value="PEROXISOMAL BIOGENESIS FACTOR 11"/>
    <property type="match status" value="1"/>
</dbReference>
<keyword evidence="3" id="KW-0576">Peroxisome</keyword>
<dbReference type="PANTHER" id="PTHR12652:SF50">
    <property type="entry name" value="PEROXIN 11"/>
    <property type="match status" value="1"/>
</dbReference>
<dbReference type="OMA" id="LYWFYDN"/>
<dbReference type="Proteomes" id="UP000009168">
    <property type="component" value="Unassembled WGS sequence"/>
</dbReference>
<dbReference type="Pfam" id="PF05648">
    <property type="entry name" value="PEX11"/>
    <property type="match status" value="1"/>
</dbReference>
<evidence type="ECO:0000256" key="4">
    <source>
        <dbReference type="ARBA" id="ARBA00046271"/>
    </source>
</evidence>
<dbReference type="KEGG" id="tet:TTHERM_00522160"/>
<evidence type="ECO:0000313" key="6">
    <source>
        <dbReference type="EMBL" id="EAR94149.2"/>
    </source>
</evidence>
<evidence type="ECO:0000256" key="2">
    <source>
        <dbReference type="ARBA" id="ARBA00023136"/>
    </source>
</evidence>
<dbReference type="GeneID" id="7841536"/>
<feature type="coiled-coil region" evidence="5">
    <location>
        <begin position="129"/>
        <end position="178"/>
    </location>
</feature>
<dbReference type="EMBL" id="GG662717">
    <property type="protein sequence ID" value="EAR94149.2"/>
    <property type="molecule type" value="Genomic_DNA"/>
</dbReference>
<dbReference type="InParanoid" id="I7M7L0"/>
<proteinExistence type="predicted"/>
<accession>I7M7L0</accession>
<dbReference type="AlphaFoldDB" id="I7M7L0"/>
<evidence type="ECO:0000256" key="1">
    <source>
        <dbReference type="ARBA" id="ARBA00022593"/>
    </source>
</evidence>
<keyword evidence="7" id="KW-1185">Reference proteome</keyword>
<dbReference type="InterPro" id="IPR008733">
    <property type="entry name" value="PEX11"/>
</dbReference>
<dbReference type="GO" id="GO:0016559">
    <property type="term" value="P:peroxisome fission"/>
    <property type="evidence" value="ECO:0007669"/>
    <property type="project" value="InterPro"/>
</dbReference>
<organism evidence="6 7">
    <name type="scientific">Tetrahymena thermophila (strain SB210)</name>
    <dbReference type="NCBI Taxonomy" id="312017"/>
    <lineage>
        <taxon>Eukaryota</taxon>
        <taxon>Sar</taxon>
        <taxon>Alveolata</taxon>
        <taxon>Ciliophora</taxon>
        <taxon>Intramacronucleata</taxon>
        <taxon>Oligohymenophorea</taxon>
        <taxon>Hymenostomatida</taxon>
        <taxon>Tetrahymenina</taxon>
        <taxon>Tetrahymenidae</taxon>
        <taxon>Tetrahymena</taxon>
    </lineage>
</organism>
<protein>
    <submittedName>
        <fullName evidence="6">Peroxisomal biogenesis factor 11</fullName>
    </submittedName>
</protein>
<name>I7M7L0_TETTS</name>
<dbReference type="GO" id="GO:0005778">
    <property type="term" value="C:peroxisomal membrane"/>
    <property type="evidence" value="ECO:0007669"/>
    <property type="project" value="UniProtKB-SubCell"/>
</dbReference>
<gene>
    <name evidence="6" type="ORF">TTHERM_00522160</name>
</gene>
<dbReference type="eggNOG" id="KOG4186">
    <property type="taxonomic scope" value="Eukaryota"/>
</dbReference>
<keyword evidence="2" id="KW-0472">Membrane</keyword>
<sequence length="232" mass="26674">MNRTIAWINKTEGRDKFCKAIQYASRFLKWHFTNTENKELAARFNGLFNGMKDARKLFRLFKTINEIQKIQELLNKKDNDEINKALNILVRAFFGLYWYFDNLVILKSVKFIHGDPKPDNKKGSTCWLIALLLSIAQNIRNLLKSLQEEANLVKQVLENQVEQESVKLNDQIAKIKKQRFDIYLSIIKNLGDTITAGQASNLWPTLLNKNASDGLIGLGGFVSAVITSYQLY</sequence>
<reference evidence="7" key="1">
    <citation type="journal article" date="2006" name="PLoS Biol.">
        <title>Macronuclear genome sequence of the ciliate Tetrahymena thermophila, a model eukaryote.</title>
        <authorList>
            <person name="Eisen J.A."/>
            <person name="Coyne R.S."/>
            <person name="Wu M."/>
            <person name="Wu D."/>
            <person name="Thiagarajan M."/>
            <person name="Wortman J.R."/>
            <person name="Badger J.H."/>
            <person name="Ren Q."/>
            <person name="Amedeo P."/>
            <person name="Jones K.M."/>
            <person name="Tallon L.J."/>
            <person name="Delcher A.L."/>
            <person name="Salzberg S.L."/>
            <person name="Silva J.C."/>
            <person name="Haas B.J."/>
            <person name="Majoros W.H."/>
            <person name="Farzad M."/>
            <person name="Carlton J.M."/>
            <person name="Smith R.K. Jr."/>
            <person name="Garg J."/>
            <person name="Pearlman R.E."/>
            <person name="Karrer K.M."/>
            <person name="Sun L."/>
            <person name="Manning G."/>
            <person name="Elde N.C."/>
            <person name="Turkewitz A.P."/>
            <person name="Asai D.J."/>
            <person name="Wilkes D.E."/>
            <person name="Wang Y."/>
            <person name="Cai H."/>
            <person name="Collins K."/>
            <person name="Stewart B.A."/>
            <person name="Lee S.R."/>
            <person name="Wilamowska K."/>
            <person name="Weinberg Z."/>
            <person name="Ruzzo W.L."/>
            <person name="Wloga D."/>
            <person name="Gaertig J."/>
            <person name="Frankel J."/>
            <person name="Tsao C.-C."/>
            <person name="Gorovsky M.A."/>
            <person name="Keeling P.J."/>
            <person name="Waller R.F."/>
            <person name="Patron N.J."/>
            <person name="Cherry J.M."/>
            <person name="Stover N.A."/>
            <person name="Krieger C.J."/>
            <person name="del Toro C."/>
            <person name="Ryder H.F."/>
            <person name="Williamson S.C."/>
            <person name="Barbeau R.A."/>
            <person name="Hamilton E.P."/>
            <person name="Orias E."/>
        </authorList>
    </citation>
    <scope>NUCLEOTIDE SEQUENCE [LARGE SCALE GENOMIC DNA]</scope>
    <source>
        <strain evidence="7">SB210</strain>
    </source>
</reference>
<dbReference type="OrthoDB" id="411017at2759"/>
<evidence type="ECO:0000256" key="3">
    <source>
        <dbReference type="ARBA" id="ARBA00023140"/>
    </source>
</evidence>
<keyword evidence="1" id="KW-0962">Peroxisome biogenesis</keyword>
<dbReference type="STRING" id="312017.I7M7L0"/>
<dbReference type="HOGENOM" id="CLU_075417_0_0_1"/>
<comment type="subcellular location">
    <subcellularLocation>
        <location evidence="4">Peroxisome membrane</location>
    </subcellularLocation>
</comment>